<feature type="compositionally biased region" description="Basic and acidic residues" evidence="3">
    <location>
        <begin position="404"/>
        <end position="414"/>
    </location>
</feature>
<feature type="compositionally biased region" description="Polar residues" evidence="3">
    <location>
        <begin position="107"/>
        <end position="122"/>
    </location>
</feature>
<evidence type="ECO:0000313" key="5">
    <source>
        <dbReference type="Proteomes" id="UP000242188"/>
    </source>
</evidence>
<dbReference type="EMBL" id="NEDP02001185">
    <property type="protein sequence ID" value="OWF53898.1"/>
    <property type="molecule type" value="Genomic_DNA"/>
</dbReference>
<reference evidence="4 5" key="1">
    <citation type="journal article" date="2017" name="Nat. Ecol. Evol.">
        <title>Scallop genome provides insights into evolution of bilaterian karyotype and development.</title>
        <authorList>
            <person name="Wang S."/>
            <person name="Zhang J."/>
            <person name="Jiao W."/>
            <person name="Li J."/>
            <person name="Xun X."/>
            <person name="Sun Y."/>
            <person name="Guo X."/>
            <person name="Huan P."/>
            <person name="Dong B."/>
            <person name="Zhang L."/>
            <person name="Hu X."/>
            <person name="Sun X."/>
            <person name="Wang J."/>
            <person name="Zhao C."/>
            <person name="Wang Y."/>
            <person name="Wang D."/>
            <person name="Huang X."/>
            <person name="Wang R."/>
            <person name="Lv J."/>
            <person name="Li Y."/>
            <person name="Zhang Z."/>
            <person name="Liu B."/>
            <person name="Lu W."/>
            <person name="Hui Y."/>
            <person name="Liang J."/>
            <person name="Zhou Z."/>
            <person name="Hou R."/>
            <person name="Li X."/>
            <person name="Liu Y."/>
            <person name="Li H."/>
            <person name="Ning X."/>
            <person name="Lin Y."/>
            <person name="Zhao L."/>
            <person name="Xing Q."/>
            <person name="Dou J."/>
            <person name="Li Y."/>
            <person name="Mao J."/>
            <person name="Guo H."/>
            <person name="Dou H."/>
            <person name="Li T."/>
            <person name="Mu C."/>
            <person name="Jiang W."/>
            <person name="Fu Q."/>
            <person name="Fu X."/>
            <person name="Miao Y."/>
            <person name="Liu J."/>
            <person name="Yu Q."/>
            <person name="Li R."/>
            <person name="Liao H."/>
            <person name="Li X."/>
            <person name="Kong Y."/>
            <person name="Jiang Z."/>
            <person name="Chourrout D."/>
            <person name="Li R."/>
            <person name="Bao Z."/>
        </authorList>
    </citation>
    <scope>NUCLEOTIDE SEQUENCE [LARGE SCALE GENOMIC DNA]</scope>
    <source>
        <strain evidence="4 5">PY_sf001</strain>
    </source>
</reference>
<keyword evidence="5" id="KW-1185">Reference proteome</keyword>
<comment type="caution">
    <text evidence="4">The sequence shown here is derived from an EMBL/GenBank/DDBJ whole genome shotgun (WGS) entry which is preliminary data.</text>
</comment>
<evidence type="ECO:0000256" key="1">
    <source>
        <dbReference type="ARBA" id="ARBA00006903"/>
    </source>
</evidence>
<feature type="compositionally biased region" description="Polar residues" evidence="3">
    <location>
        <begin position="213"/>
        <end position="229"/>
    </location>
</feature>
<dbReference type="OrthoDB" id="5597648at2759"/>
<dbReference type="PANTHER" id="PTHR12842:SF6">
    <property type="entry name" value="FI01459P"/>
    <property type="match status" value="1"/>
</dbReference>
<feature type="compositionally biased region" description="Basic and acidic residues" evidence="3">
    <location>
        <begin position="149"/>
        <end position="166"/>
    </location>
</feature>
<sequence length="797" mass="86874">MSDSEDEFASADEGDGVPVNPNSKAKKEKSLHSETKAIKTDKSDGSSSAKSATVTNTSVGVEKETKKGAVGKGSQKKAQPKKTNKNKADDGKQETESAKSIDKGKKTNASGKTQAPKSNTAVKGSGSPAKGKKKQSDDTVASSSPVSGDGDHKKEVIIESDKHEETSDIAVSSPDTSTQSSESEVKKTRTPSGTTTDMQEEIATQKSKETTPQKEGTTQNLKDVSNTSTETKHQDVEDVSSQNSEELKTQTKAEGKEQSSASSGWSAWGNWGSSLMDVASHSVTTFTSQVEDGFNTLVDAVETSMGAPTPEELAEMKRKSKVEAEAPENTPMDREVEGDQKEKEKTMTEGEGDNPVSPVKEQSPEEQAKGNWFSSLADHVGGGLNTLMDAVETSMGAPSPAELAEMKKQGKVEAEAPENTTMDREKEEGDHQENEEKEEQKTGVNKTSPVREDKGAGGSWFSSWGMSSLTSVVQNTTNIVQNTSNALVTGSLDVLENIGKKTYDVIKDHDPGLRKTKEVLFHRGDKPNLSQILRDAKEDSVKRIEMEKESDEARKAHFGFMFDEYQGLSHLEALEILSNQCEKKVQTLLASMPADTLADIKSDLIRIKQVFERNEEDNDDEEPEDQDFVKLVTDILTNLHLGTSPDKLNRCQEKIRQSISKLCTQEGEEEQAQPKAVHQVAIQSLAELTSKSVEQFHKAGELILLQQQSDVQFTERATSLSNLTNVLCTEVGILSMRFTTILNKLAEGEEDSSHINTLVTNIYLEAGNSSTYIQDAFQLLLPCLQELTIQTALQHDN</sequence>
<evidence type="ECO:0000256" key="2">
    <source>
        <dbReference type="ARBA" id="ARBA00022553"/>
    </source>
</evidence>
<dbReference type="Pfam" id="PF05334">
    <property type="entry name" value="DUF719"/>
    <property type="match status" value="2"/>
</dbReference>
<feature type="compositionally biased region" description="Basic and acidic residues" evidence="3">
    <location>
        <begin position="86"/>
        <end position="105"/>
    </location>
</feature>
<name>A0A210QYP9_MIZYE</name>
<organism evidence="4 5">
    <name type="scientific">Mizuhopecten yessoensis</name>
    <name type="common">Japanese scallop</name>
    <name type="synonym">Patinopecten yessoensis</name>
    <dbReference type="NCBI Taxonomy" id="6573"/>
    <lineage>
        <taxon>Eukaryota</taxon>
        <taxon>Metazoa</taxon>
        <taxon>Spiralia</taxon>
        <taxon>Lophotrochozoa</taxon>
        <taxon>Mollusca</taxon>
        <taxon>Bivalvia</taxon>
        <taxon>Autobranchia</taxon>
        <taxon>Pteriomorphia</taxon>
        <taxon>Pectinida</taxon>
        <taxon>Pectinoidea</taxon>
        <taxon>Pectinidae</taxon>
        <taxon>Mizuhopecten</taxon>
    </lineage>
</organism>
<comment type="similarity">
    <text evidence="1">Belongs to the FAM114 family.</text>
</comment>
<protein>
    <recommendedName>
        <fullName evidence="6">Protein FAM114A2</fullName>
    </recommendedName>
</protein>
<feature type="region of interest" description="Disordered" evidence="3">
    <location>
        <begin position="1"/>
        <end position="270"/>
    </location>
</feature>
<feature type="compositionally biased region" description="Basic and acidic residues" evidence="3">
    <location>
        <begin position="421"/>
        <end position="441"/>
    </location>
</feature>
<evidence type="ECO:0000313" key="4">
    <source>
        <dbReference type="EMBL" id="OWF53898.1"/>
    </source>
</evidence>
<feature type="compositionally biased region" description="Basic residues" evidence="3">
    <location>
        <begin position="74"/>
        <end position="85"/>
    </location>
</feature>
<feature type="compositionally biased region" description="Acidic residues" evidence="3">
    <location>
        <begin position="1"/>
        <end position="15"/>
    </location>
</feature>
<proteinExistence type="inferred from homology"/>
<keyword evidence="2" id="KW-0597">Phosphoprotein</keyword>
<evidence type="ECO:0000256" key="3">
    <source>
        <dbReference type="SAM" id="MobiDB-lite"/>
    </source>
</evidence>
<feature type="compositionally biased region" description="Basic and acidic residues" evidence="3">
    <location>
        <begin position="314"/>
        <end position="324"/>
    </location>
</feature>
<feature type="compositionally biased region" description="Basic and acidic residues" evidence="3">
    <location>
        <begin position="245"/>
        <end position="257"/>
    </location>
</feature>
<dbReference type="InterPro" id="IPR007998">
    <property type="entry name" value="DUF719"/>
</dbReference>
<dbReference type="PANTHER" id="PTHR12842">
    <property type="entry name" value="FI01459P"/>
    <property type="match status" value="1"/>
</dbReference>
<feature type="compositionally biased region" description="Low complexity" evidence="3">
    <location>
        <begin position="172"/>
        <end position="182"/>
    </location>
</feature>
<feature type="compositionally biased region" description="Low complexity" evidence="3">
    <location>
        <begin position="259"/>
        <end position="270"/>
    </location>
</feature>
<dbReference type="AlphaFoldDB" id="A0A210QYP9"/>
<evidence type="ECO:0008006" key="6">
    <source>
        <dbReference type="Google" id="ProtNLM"/>
    </source>
</evidence>
<feature type="compositionally biased region" description="Polar residues" evidence="3">
    <location>
        <begin position="190"/>
        <end position="205"/>
    </location>
</feature>
<feature type="compositionally biased region" description="Basic and acidic residues" evidence="3">
    <location>
        <begin position="331"/>
        <end position="348"/>
    </location>
</feature>
<accession>A0A210QYP9</accession>
<dbReference type="Proteomes" id="UP000242188">
    <property type="component" value="Unassembled WGS sequence"/>
</dbReference>
<gene>
    <name evidence="4" type="ORF">KP79_PYT13086</name>
</gene>
<feature type="region of interest" description="Disordered" evidence="3">
    <location>
        <begin position="403"/>
        <end position="459"/>
    </location>
</feature>
<feature type="region of interest" description="Disordered" evidence="3">
    <location>
        <begin position="305"/>
        <end position="368"/>
    </location>
</feature>
<feature type="compositionally biased region" description="Basic and acidic residues" evidence="3">
    <location>
        <begin position="28"/>
        <end position="44"/>
    </location>
</feature>